<evidence type="ECO:0000313" key="4">
    <source>
        <dbReference type="EMBL" id="GAA4438801.1"/>
    </source>
</evidence>
<keyword evidence="2" id="KW-0472">Membrane</keyword>
<evidence type="ECO:0000259" key="3">
    <source>
        <dbReference type="PROSITE" id="PS50006"/>
    </source>
</evidence>
<dbReference type="SUPFAM" id="SSF49879">
    <property type="entry name" value="SMAD/FHA domain"/>
    <property type="match status" value="1"/>
</dbReference>
<protein>
    <recommendedName>
        <fullName evidence="3">FHA domain-containing protein</fullName>
    </recommendedName>
</protein>
<dbReference type="SMART" id="SM00240">
    <property type="entry name" value="FHA"/>
    <property type="match status" value="1"/>
</dbReference>
<reference evidence="5" key="1">
    <citation type="journal article" date="2019" name="Int. J. Syst. Evol. Microbiol.">
        <title>The Global Catalogue of Microorganisms (GCM) 10K type strain sequencing project: providing services to taxonomists for standard genome sequencing and annotation.</title>
        <authorList>
            <consortium name="The Broad Institute Genomics Platform"/>
            <consortium name="The Broad Institute Genome Sequencing Center for Infectious Disease"/>
            <person name="Wu L."/>
            <person name="Ma J."/>
        </authorList>
    </citation>
    <scope>NUCLEOTIDE SEQUENCE [LARGE SCALE GENOMIC DNA]</scope>
    <source>
        <strain evidence="5">JCM 17926</strain>
    </source>
</reference>
<dbReference type="Pfam" id="PF00498">
    <property type="entry name" value="FHA"/>
    <property type="match status" value="1"/>
</dbReference>
<gene>
    <name evidence="4" type="ORF">GCM10023188_34600</name>
</gene>
<proteinExistence type="predicted"/>
<name>A0ABP8LWI2_9BACT</name>
<dbReference type="InterPro" id="IPR000253">
    <property type="entry name" value="FHA_dom"/>
</dbReference>
<feature type="domain" description="FHA" evidence="3">
    <location>
        <begin position="48"/>
        <end position="98"/>
    </location>
</feature>
<feature type="coiled-coil region" evidence="1">
    <location>
        <begin position="188"/>
        <end position="215"/>
    </location>
</feature>
<dbReference type="InterPro" id="IPR009003">
    <property type="entry name" value="Peptidase_S1_PA"/>
</dbReference>
<dbReference type="RefSeq" id="WP_345160811.1">
    <property type="nucleotide sequence ID" value="NZ_BAABHC010000017.1"/>
</dbReference>
<dbReference type="Proteomes" id="UP001500552">
    <property type="component" value="Unassembled WGS sequence"/>
</dbReference>
<evidence type="ECO:0000256" key="1">
    <source>
        <dbReference type="SAM" id="Coils"/>
    </source>
</evidence>
<feature type="transmembrane region" description="Helical" evidence="2">
    <location>
        <begin position="151"/>
        <end position="171"/>
    </location>
</feature>
<keyword evidence="5" id="KW-1185">Reference proteome</keyword>
<keyword evidence="2" id="KW-0812">Transmembrane</keyword>
<keyword evidence="2" id="KW-1133">Transmembrane helix</keyword>
<dbReference type="PROSITE" id="PS50006">
    <property type="entry name" value="FHA_DOMAIN"/>
    <property type="match status" value="1"/>
</dbReference>
<evidence type="ECO:0000313" key="5">
    <source>
        <dbReference type="Proteomes" id="UP001500552"/>
    </source>
</evidence>
<dbReference type="InterPro" id="IPR008984">
    <property type="entry name" value="SMAD_FHA_dom_sf"/>
</dbReference>
<dbReference type="EMBL" id="BAABHC010000017">
    <property type="protein sequence ID" value="GAA4438801.1"/>
    <property type="molecule type" value="Genomic_DNA"/>
</dbReference>
<accession>A0ABP8LWI2</accession>
<evidence type="ECO:0000256" key="2">
    <source>
        <dbReference type="SAM" id="Phobius"/>
    </source>
</evidence>
<comment type="caution">
    <text evidence="4">The sequence shown here is derived from an EMBL/GenBank/DDBJ whole genome shotgun (WGS) entry which is preliminary data.</text>
</comment>
<dbReference type="SUPFAM" id="SSF50494">
    <property type="entry name" value="Trypsin-like serine proteases"/>
    <property type="match status" value="1"/>
</dbReference>
<organism evidence="4 5">
    <name type="scientific">Pontibacter saemangeumensis</name>
    <dbReference type="NCBI Taxonomy" id="1084525"/>
    <lineage>
        <taxon>Bacteria</taxon>
        <taxon>Pseudomonadati</taxon>
        <taxon>Bacteroidota</taxon>
        <taxon>Cytophagia</taxon>
        <taxon>Cytophagales</taxon>
        <taxon>Hymenobacteraceae</taxon>
        <taxon>Pontibacter</taxon>
    </lineage>
</organism>
<keyword evidence="1" id="KW-0175">Coiled coil</keyword>
<sequence>MASRATQAFATGVKFLGGANAEAYTLEFLTPTSKYPKGSFETVIVPYIELGRESCLISFGNDFPTVSRKHAAIERNGKETIIRNLSKTNPTLVNGRPVLNQYYLNSGDEIQLSVEGPKLRFNESQNGTAKMAFTKRMNLVMQQAIKPYRRALITIAVVFLLASIVGGYFLYQMKQDNEEMLIKVEASSKQQADSLAALNALNKDLEAELFEKKGKLHELIAAQEETRKAMKEPPVVQEAGLVKPASSPTNKLPTATASPESLVSAVKEKVLTVYLTKIMVEWNDNILYEDEPNESVCSGFLLDDGTFVTARQCIDMHALDASEMNFIANSGGIVTYYFKAVSPDEKVDITFTNHNMVYDTSADLYEQYTFEGIKGSVKIFDPFSGSDWAYLKTKNKQGVAFDKELSGKLNAGAELFSLGYSYGSLLKDRHVGVEPYIVKTSVSSSSPQQKYMIVSAGDFNTGNAGGPLFYLKDNTAVAVAIVSGKHQERAANGTGANIITPLANLGN</sequence>
<dbReference type="Pfam" id="PF00089">
    <property type="entry name" value="Trypsin"/>
    <property type="match status" value="1"/>
</dbReference>
<dbReference type="Gene3D" id="2.60.200.20">
    <property type="match status" value="1"/>
</dbReference>
<dbReference type="CDD" id="cd00060">
    <property type="entry name" value="FHA"/>
    <property type="match status" value="1"/>
</dbReference>
<dbReference type="InterPro" id="IPR001254">
    <property type="entry name" value="Trypsin_dom"/>
</dbReference>